<evidence type="ECO:0000256" key="1">
    <source>
        <dbReference type="ARBA" id="ARBA00012493"/>
    </source>
</evidence>
<dbReference type="GO" id="GO:0015074">
    <property type="term" value="P:DNA integration"/>
    <property type="evidence" value="ECO:0007669"/>
    <property type="project" value="InterPro"/>
</dbReference>
<evidence type="ECO:0000256" key="5">
    <source>
        <dbReference type="ARBA" id="ARBA00022759"/>
    </source>
</evidence>
<gene>
    <name evidence="10" type="primary">TY3B-I_734</name>
    <name evidence="10" type="ORF">CK203_045642</name>
</gene>
<feature type="domain" description="Integrase catalytic" evidence="9">
    <location>
        <begin position="982"/>
        <end position="1083"/>
    </location>
</feature>
<dbReference type="InterPro" id="IPR050951">
    <property type="entry name" value="Retrovirus_Pol_polyprotein"/>
</dbReference>
<dbReference type="EC" id="2.7.7.49" evidence="1"/>
<feature type="region of interest" description="Disordered" evidence="8">
    <location>
        <begin position="545"/>
        <end position="567"/>
    </location>
</feature>
<evidence type="ECO:0000259" key="9">
    <source>
        <dbReference type="PROSITE" id="PS50994"/>
    </source>
</evidence>
<dbReference type="PROSITE" id="PS50994">
    <property type="entry name" value="INTEGRASE"/>
    <property type="match status" value="1"/>
</dbReference>
<dbReference type="GO" id="GO:0003676">
    <property type="term" value="F:nucleic acid binding"/>
    <property type="evidence" value="ECO:0007669"/>
    <property type="project" value="InterPro"/>
</dbReference>
<dbReference type="CDD" id="cd09274">
    <property type="entry name" value="RNase_HI_RT_Ty3"/>
    <property type="match status" value="1"/>
</dbReference>
<dbReference type="InterPro" id="IPR001584">
    <property type="entry name" value="Integrase_cat-core"/>
</dbReference>
<dbReference type="GO" id="GO:0004519">
    <property type="term" value="F:endonuclease activity"/>
    <property type="evidence" value="ECO:0007669"/>
    <property type="project" value="UniProtKB-KW"/>
</dbReference>
<reference evidence="10 11" key="1">
    <citation type="journal article" date="2018" name="PLoS Genet.">
        <title>Population sequencing reveals clonal diversity and ancestral inbreeding in the grapevine cultivar Chardonnay.</title>
        <authorList>
            <person name="Roach M.J."/>
            <person name="Johnson D.L."/>
            <person name="Bohlmann J."/>
            <person name="van Vuuren H.J."/>
            <person name="Jones S.J."/>
            <person name="Pretorius I.S."/>
            <person name="Schmidt S.A."/>
            <person name="Borneman A.R."/>
        </authorList>
    </citation>
    <scope>NUCLEOTIDE SEQUENCE [LARGE SCALE GENOMIC DNA]</scope>
    <source>
        <strain evidence="11">cv. Chardonnay</strain>
        <tissue evidence="10">Leaf</tissue>
    </source>
</reference>
<protein>
    <recommendedName>
        <fullName evidence="1">RNA-directed DNA polymerase</fullName>
        <ecNumber evidence="1">2.7.7.49</ecNumber>
    </recommendedName>
</protein>
<evidence type="ECO:0000256" key="3">
    <source>
        <dbReference type="ARBA" id="ARBA00022695"/>
    </source>
</evidence>
<dbReference type="Gene3D" id="2.40.70.10">
    <property type="entry name" value="Acid Proteases"/>
    <property type="match status" value="1"/>
</dbReference>
<dbReference type="Pfam" id="PF17917">
    <property type="entry name" value="RT_RNaseH"/>
    <property type="match status" value="1"/>
</dbReference>
<dbReference type="Gene3D" id="3.30.70.270">
    <property type="match status" value="1"/>
</dbReference>
<evidence type="ECO:0000256" key="2">
    <source>
        <dbReference type="ARBA" id="ARBA00022679"/>
    </source>
</evidence>
<dbReference type="CDD" id="cd00303">
    <property type="entry name" value="retropepsin_like"/>
    <property type="match status" value="1"/>
</dbReference>
<evidence type="ECO:0000256" key="6">
    <source>
        <dbReference type="ARBA" id="ARBA00022801"/>
    </source>
</evidence>
<dbReference type="PANTHER" id="PTHR37984:SF5">
    <property type="entry name" value="PROTEIN NYNRIN-LIKE"/>
    <property type="match status" value="1"/>
</dbReference>
<comment type="caution">
    <text evidence="10">The sequence shown here is derived from an EMBL/GenBank/DDBJ whole genome shotgun (WGS) entry which is preliminary data.</text>
</comment>
<keyword evidence="7" id="KW-0695">RNA-directed DNA polymerase</keyword>
<dbReference type="InterPro" id="IPR041373">
    <property type="entry name" value="RT_RNaseH"/>
</dbReference>
<dbReference type="SUPFAM" id="SSF53098">
    <property type="entry name" value="Ribonuclease H-like"/>
    <property type="match status" value="1"/>
</dbReference>
<sequence>MFMEQANVVGFVKHSNSSPFSNTFNPGWRNHPNLSWKSGQGQFSSNMQTSQPQASLVEQAIVNLSKVMGDFIGDQKSINTQLNQRMDHVETSFNKKFDSLQTNLTQKFDNMQLAISKLTSMHTVQEKGKFLHNPNKIQGEFMKSEKKNENSAKVDEVKAIITLRGGKQVEQPMPKPKENKGGEQEENVKEQEKEKEVNEDDRPKQDEIVNEVVKKKDKQLSPPFPKALQSRKVVNNATEIFEVLKQVKVNIPLLDMIKQVPPYAKFLKDLCTMKRGLNINKKAFLTEKEVKNPTLQTVYDLELKRGRYGLRKTTAPGFQPNSEDERLGSLSLGVKKAGQVISVHGDALVYLLRAFGRWFEEKALLDLGASVNLLPYSVYKQLGLGELKPTSITLSLDDRSIKIPRGMIEDVLVQVDKFYYPDDFIVLDIEPIAREPNHVPIILGRPFLATTNALINYRNGVMQLTFGNMTLELNIFHLCKRHPNQDEDEQEEACLIDTLIEEHVEGIREEEMEKAYEEFEEIEQEEKIEEANEITSINHPMQWKATEKPLSLTNDEEEKKEESPKLNLKPLPSDLKYAYLEEDRFSVVISSKLSYQQETSLLEVLRKCKEAIGWSISDLKGISPLIEIALEDQEKTTFTCPFGTYAYRRMPFGLCNAPATFQRCMLSIFTDMVERIMEVFMDDLTIYGEDFGDCLSNLETILQRCIEKNLVLNWEKCHFMVEKGIVLGHVISRKGIEVDKAKIEIIVNLPPPTNVKEVRQFLGHAVMCDASDQAMGAIRRQRDEGKPFVIYYASKTLNEAQKNYTTIEKELFVVVFALDKFRAYLVGAPIVIFTDHSALKYLVNKKDSKAQLIRWILLLQEFNLEIKDKKGVENVVADHLSRISVEHIPESPPINEEFPDDALLKVDTNPWKCVPEEEQQGILMQCHAYACGGHFSTQKTSLKRHMMPLNPILVVELFDIWGLISWDRFHSLLDTPIYWKNILTRFGVPKAIISDGGTHFCNKIFNNLLARYGVKHKVATSYHPQTSGQVELANHEIKNILMKVVNANHKDWALRLHDVLWAYRTAYKTILGMSPYRAGLKRFLDLNELEEMRNEAYMNSKISNDNLKRWHDQIVLRKEFQEGQKVLLYDSKLHIFLGKLKSRWNGPYLVHKAYLNGVVKITNPKNGCIFKVNGHRLKPYMEPMVQEKEELYLLDPYIS</sequence>
<dbReference type="EMBL" id="QGNW01000192">
    <property type="protein sequence ID" value="RVW86605.1"/>
    <property type="molecule type" value="Genomic_DNA"/>
</dbReference>
<dbReference type="GO" id="GO:0016787">
    <property type="term" value="F:hydrolase activity"/>
    <property type="evidence" value="ECO:0007669"/>
    <property type="project" value="UniProtKB-KW"/>
</dbReference>
<keyword evidence="4" id="KW-0540">Nuclease</keyword>
<dbReference type="InterPro" id="IPR000477">
    <property type="entry name" value="RT_dom"/>
</dbReference>
<keyword evidence="6" id="KW-0378">Hydrolase</keyword>
<proteinExistence type="predicted"/>
<evidence type="ECO:0000256" key="8">
    <source>
        <dbReference type="SAM" id="MobiDB-lite"/>
    </source>
</evidence>
<dbReference type="Gene3D" id="3.10.10.10">
    <property type="entry name" value="HIV Type 1 Reverse Transcriptase, subunit A, domain 1"/>
    <property type="match status" value="1"/>
</dbReference>
<dbReference type="CDD" id="cd01647">
    <property type="entry name" value="RT_LTR"/>
    <property type="match status" value="1"/>
</dbReference>
<accession>A0A438HQ81</accession>
<dbReference type="InterPro" id="IPR012337">
    <property type="entry name" value="RNaseH-like_sf"/>
</dbReference>
<name>A0A438HQ81_VITVI</name>
<dbReference type="SUPFAM" id="SSF56672">
    <property type="entry name" value="DNA/RNA polymerases"/>
    <property type="match status" value="1"/>
</dbReference>
<dbReference type="InterPro" id="IPR043128">
    <property type="entry name" value="Rev_trsase/Diguanyl_cyclase"/>
</dbReference>
<organism evidence="10 11">
    <name type="scientific">Vitis vinifera</name>
    <name type="common">Grape</name>
    <dbReference type="NCBI Taxonomy" id="29760"/>
    <lineage>
        <taxon>Eukaryota</taxon>
        <taxon>Viridiplantae</taxon>
        <taxon>Streptophyta</taxon>
        <taxon>Embryophyta</taxon>
        <taxon>Tracheophyta</taxon>
        <taxon>Spermatophyta</taxon>
        <taxon>Magnoliopsida</taxon>
        <taxon>eudicotyledons</taxon>
        <taxon>Gunneridae</taxon>
        <taxon>Pentapetalae</taxon>
        <taxon>rosids</taxon>
        <taxon>Vitales</taxon>
        <taxon>Vitaceae</taxon>
        <taxon>Viteae</taxon>
        <taxon>Vitis</taxon>
    </lineage>
</organism>
<dbReference type="Pfam" id="PF00078">
    <property type="entry name" value="RVT_1"/>
    <property type="match status" value="1"/>
</dbReference>
<keyword evidence="3" id="KW-0548">Nucleotidyltransferase</keyword>
<feature type="compositionally biased region" description="Basic and acidic residues" evidence="8">
    <location>
        <begin position="175"/>
        <end position="207"/>
    </location>
</feature>
<keyword evidence="5" id="KW-0255">Endonuclease</keyword>
<dbReference type="PANTHER" id="PTHR37984">
    <property type="entry name" value="PROTEIN CBG26694"/>
    <property type="match status" value="1"/>
</dbReference>
<evidence type="ECO:0000313" key="10">
    <source>
        <dbReference type="EMBL" id="RVW86605.1"/>
    </source>
</evidence>
<dbReference type="Gene3D" id="3.30.420.10">
    <property type="entry name" value="Ribonuclease H-like superfamily/Ribonuclease H"/>
    <property type="match status" value="1"/>
</dbReference>
<dbReference type="InterPro" id="IPR043502">
    <property type="entry name" value="DNA/RNA_pol_sf"/>
</dbReference>
<dbReference type="InterPro" id="IPR021109">
    <property type="entry name" value="Peptidase_aspartic_dom_sf"/>
</dbReference>
<evidence type="ECO:0000256" key="4">
    <source>
        <dbReference type="ARBA" id="ARBA00022722"/>
    </source>
</evidence>
<evidence type="ECO:0000313" key="11">
    <source>
        <dbReference type="Proteomes" id="UP000288805"/>
    </source>
</evidence>
<dbReference type="AlphaFoldDB" id="A0A438HQ81"/>
<feature type="region of interest" description="Disordered" evidence="8">
    <location>
        <begin position="163"/>
        <end position="207"/>
    </location>
</feature>
<dbReference type="FunFam" id="3.10.20.370:FF:000001">
    <property type="entry name" value="Retrovirus-related Pol polyprotein from transposon 17.6-like protein"/>
    <property type="match status" value="1"/>
</dbReference>
<dbReference type="Proteomes" id="UP000288805">
    <property type="component" value="Unassembled WGS sequence"/>
</dbReference>
<dbReference type="GO" id="GO:0003964">
    <property type="term" value="F:RNA-directed DNA polymerase activity"/>
    <property type="evidence" value="ECO:0007669"/>
    <property type="project" value="UniProtKB-KW"/>
</dbReference>
<dbReference type="InterPro" id="IPR036397">
    <property type="entry name" value="RNaseH_sf"/>
</dbReference>
<keyword evidence="2" id="KW-0808">Transferase</keyword>
<evidence type="ECO:0000256" key="7">
    <source>
        <dbReference type="ARBA" id="ARBA00022918"/>
    </source>
</evidence>